<accession>A0A090IUG0</accession>
<dbReference type="EMBL" id="CCRF01000009">
    <property type="protein sequence ID" value="CEE00068.1"/>
    <property type="molecule type" value="Genomic_DNA"/>
</dbReference>
<evidence type="ECO:0000313" key="2">
    <source>
        <dbReference type="Proteomes" id="UP000040576"/>
    </source>
</evidence>
<name>A0A090IUG0_9BACI</name>
<evidence type="ECO:0000313" key="1">
    <source>
        <dbReference type="EMBL" id="CEE00068.1"/>
    </source>
</evidence>
<protein>
    <submittedName>
        <fullName evidence="1">Uncharacterized protein</fullName>
    </submittedName>
</protein>
<organism evidence="1 2">
    <name type="scientific">Caldibacillus thermoamylovorans</name>
    <dbReference type="NCBI Taxonomy" id="35841"/>
    <lineage>
        <taxon>Bacteria</taxon>
        <taxon>Bacillati</taxon>
        <taxon>Bacillota</taxon>
        <taxon>Bacilli</taxon>
        <taxon>Bacillales</taxon>
        <taxon>Bacillaceae</taxon>
        <taxon>Caldibacillus</taxon>
    </lineage>
</organism>
<reference evidence="1 2" key="1">
    <citation type="submission" date="2014-07" db="EMBL/GenBank/DDBJ databases">
        <authorList>
            <person name="Wibberg Daniel"/>
        </authorList>
    </citation>
    <scope>NUCLEOTIDE SEQUENCE [LARGE SCALE GENOMIC DNA]</scope>
</reference>
<sequence>MISAKIKGGMNDAIFCIKENPTLDVGFRKAFSKVLKNAPLGVKINFGVEDFMWIQ</sequence>
<keyword evidence="2" id="KW-1185">Reference proteome</keyword>
<dbReference type="AlphaFoldDB" id="A0A090IUG0"/>
<proteinExistence type="predicted"/>
<gene>
    <name evidence="1" type="ORF">BT1A1_0207</name>
</gene>
<dbReference type="Proteomes" id="UP000040576">
    <property type="component" value="Unassembled WGS sequence"/>
</dbReference>